<comment type="similarity">
    <text evidence="6">Belongs to the peptidase M3 family.</text>
</comment>
<keyword evidence="3 6" id="KW-0378">Hydrolase</keyword>
<evidence type="ECO:0000256" key="1">
    <source>
        <dbReference type="ARBA" id="ARBA00022670"/>
    </source>
</evidence>
<sequence>MATILNSISPKGSFPNFNLGPSEIEEMPKAVVSRTAKVFDMVAVQTNHTFESAIAPIAMNENKSKVFVDLVWLLKDVSPSKDIRDASSAAANMTNKHNTEMYMREDVYEAVRTAFANEKKMDKLDSEDRRLVKKLEREFYIHGLGLDKDSRARLGEIYNRKEELKLQFNSNTNGTSSKVLFTRRELVGLSDPYVDGLKTGQVDGLLKYVVKCKGADYYLLIRLAKHPETRKKMYLAFNSRRPENISLLQELTMLRLEKARLLGKSTHAEHMLEDQMAKTPKAVFDMLNSWKGKCRQALVENLNELSEMKKKDTEAARKQYDGFFDWGTMFYRYRRNGHAFNIGDGYTSEYFSIGYTVPAILSIYQKMLGLQFVKVDKPSAWHPDVELYEVWEVDQDKFVGRFYLDLYPREGKYPFVATFTARSGFAKVDGSREYPIAAMVANFPKPNPSEPRLFDHGHVIEFMHEMGHVFHCLCAATKW</sequence>
<protein>
    <submittedName>
        <fullName evidence="8">Metalloendopeptidase</fullName>
        <ecNumber evidence="8">3.4.24.37</ecNumber>
    </submittedName>
</protein>
<accession>A0ABQ8PG64</accession>
<dbReference type="Proteomes" id="UP001151295">
    <property type="component" value="Unassembled WGS sequence"/>
</dbReference>
<dbReference type="InterPro" id="IPR045090">
    <property type="entry name" value="Pept_M3A_M3B"/>
</dbReference>
<comment type="cofactor">
    <cofactor evidence="6">
        <name>Zn(2+)</name>
        <dbReference type="ChEBI" id="CHEBI:29105"/>
    </cofactor>
    <text evidence="6">Binds 1 zinc ion.</text>
</comment>
<evidence type="ECO:0000256" key="6">
    <source>
        <dbReference type="RuleBase" id="RU003435"/>
    </source>
</evidence>
<dbReference type="EMBL" id="JANBQD010000134">
    <property type="protein sequence ID" value="KAJ1987260.1"/>
    <property type="molecule type" value="Genomic_DNA"/>
</dbReference>
<gene>
    <name evidence="8" type="primary">PRD1_10</name>
    <name evidence="8" type="ORF">EDC05_005922</name>
</gene>
<keyword evidence="5 6" id="KW-0482">Metalloprotease</keyword>
<feature type="domain" description="Peptidase M3A/M3B catalytic" evidence="7">
    <location>
        <begin position="224"/>
        <end position="478"/>
    </location>
</feature>
<evidence type="ECO:0000259" key="7">
    <source>
        <dbReference type="Pfam" id="PF01432"/>
    </source>
</evidence>
<comment type="caution">
    <text evidence="8">The sequence shown here is derived from an EMBL/GenBank/DDBJ whole genome shotgun (WGS) entry which is preliminary data.</text>
</comment>
<evidence type="ECO:0000256" key="2">
    <source>
        <dbReference type="ARBA" id="ARBA00022723"/>
    </source>
</evidence>
<organism evidence="8 9">
    <name type="scientific">Coemansia umbellata</name>
    <dbReference type="NCBI Taxonomy" id="1424467"/>
    <lineage>
        <taxon>Eukaryota</taxon>
        <taxon>Fungi</taxon>
        <taxon>Fungi incertae sedis</taxon>
        <taxon>Zoopagomycota</taxon>
        <taxon>Kickxellomycotina</taxon>
        <taxon>Kickxellomycetes</taxon>
        <taxon>Kickxellales</taxon>
        <taxon>Kickxellaceae</taxon>
        <taxon>Coemansia</taxon>
    </lineage>
</organism>
<evidence type="ECO:0000256" key="3">
    <source>
        <dbReference type="ARBA" id="ARBA00022801"/>
    </source>
</evidence>
<evidence type="ECO:0000256" key="4">
    <source>
        <dbReference type="ARBA" id="ARBA00022833"/>
    </source>
</evidence>
<evidence type="ECO:0000256" key="5">
    <source>
        <dbReference type="ARBA" id="ARBA00023049"/>
    </source>
</evidence>
<dbReference type="Pfam" id="PF01432">
    <property type="entry name" value="Peptidase_M3"/>
    <property type="match status" value="1"/>
</dbReference>
<reference evidence="8" key="1">
    <citation type="submission" date="2022-07" db="EMBL/GenBank/DDBJ databases">
        <title>Phylogenomic reconstructions and comparative analyses of Kickxellomycotina fungi.</title>
        <authorList>
            <person name="Reynolds N.K."/>
            <person name="Stajich J.E."/>
            <person name="Barry K."/>
            <person name="Grigoriev I.V."/>
            <person name="Crous P."/>
            <person name="Smith M.E."/>
        </authorList>
    </citation>
    <scope>NUCLEOTIDE SEQUENCE</scope>
    <source>
        <strain evidence="8">BCRC 34882</strain>
    </source>
</reference>
<dbReference type="Gene3D" id="1.10.1370.40">
    <property type="match status" value="1"/>
</dbReference>
<keyword evidence="2 6" id="KW-0479">Metal-binding</keyword>
<proteinExistence type="inferred from homology"/>
<dbReference type="Gene3D" id="1.20.1050.40">
    <property type="entry name" value="Endopeptidase. Chain P, domain 1"/>
    <property type="match status" value="1"/>
</dbReference>
<name>A0ABQ8PG64_9FUNG</name>
<dbReference type="PANTHER" id="PTHR11804:SF84">
    <property type="entry name" value="SACCHAROLYSIN"/>
    <property type="match status" value="1"/>
</dbReference>
<dbReference type="InterPro" id="IPR001567">
    <property type="entry name" value="Pept_M3A_M3B_dom"/>
</dbReference>
<dbReference type="SUPFAM" id="SSF55486">
    <property type="entry name" value="Metalloproteases ('zincins'), catalytic domain"/>
    <property type="match status" value="1"/>
</dbReference>
<keyword evidence="4 6" id="KW-0862">Zinc</keyword>
<dbReference type="EC" id="3.4.24.37" evidence="8"/>
<keyword evidence="1 6" id="KW-0645">Protease</keyword>
<keyword evidence="9" id="KW-1185">Reference proteome</keyword>
<dbReference type="InterPro" id="IPR024080">
    <property type="entry name" value="Neurolysin/TOP_N"/>
</dbReference>
<dbReference type="GO" id="GO:0004222">
    <property type="term" value="F:metalloendopeptidase activity"/>
    <property type="evidence" value="ECO:0007669"/>
    <property type="project" value="UniProtKB-EC"/>
</dbReference>
<feature type="non-terminal residue" evidence="8">
    <location>
        <position position="479"/>
    </location>
</feature>
<evidence type="ECO:0000313" key="8">
    <source>
        <dbReference type="EMBL" id="KAJ1987260.1"/>
    </source>
</evidence>
<evidence type="ECO:0000313" key="9">
    <source>
        <dbReference type="Proteomes" id="UP001151295"/>
    </source>
</evidence>
<dbReference type="PANTHER" id="PTHR11804">
    <property type="entry name" value="PROTEASE M3 THIMET OLIGOPEPTIDASE-RELATED"/>
    <property type="match status" value="1"/>
</dbReference>